<protein>
    <submittedName>
        <fullName evidence="1">Unannotated protein</fullName>
    </submittedName>
</protein>
<proteinExistence type="predicted"/>
<dbReference type="EMBL" id="CAFBLT010000001">
    <property type="protein sequence ID" value="CAB4879889.1"/>
    <property type="molecule type" value="Genomic_DNA"/>
</dbReference>
<accession>A0A6J7AA65</accession>
<organism evidence="1">
    <name type="scientific">freshwater metagenome</name>
    <dbReference type="NCBI Taxonomy" id="449393"/>
    <lineage>
        <taxon>unclassified sequences</taxon>
        <taxon>metagenomes</taxon>
        <taxon>ecological metagenomes</taxon>
    </lineage>
</organism>
<evidence type="ECO:0000313" key="1">
    <source>
        <dbReference type="EMBL" id="CAB4829707.1"/>
    </source>
</evidence>
<evidence type="ECO:0000313" key="3">
    <source>
        <dbReference type="EMBL" id="CAB5020172.1"/>
    </source>
</evidence>
<sequence length="87" mass="9882">MPYIKGVLVIRLSLFAESHAQVIDLTGPLMLERRGVISLKDRQRCKRQQGAAPLIDGLGFEAVGEFHLTILPWTHSLLKRESKIRFN</sequence>
<evidence type="ECO:0000313" key="2">
    <source>
        <dbReference type="EMBL" id="CAB4879889.1"/>
    </source>
</evidence>
<dbReference type="EMBL" id="CAFBPM010000007">
    <property type="protein sequence ID" value="CAB5020172.1"/>
    <property type="molecule type" value="Genomic_DNA"/>
</dbReference>
<gene>
    <name evidence="1" type="ORF">UFOPK3164_01041</name>
    <name evidence="2" type="ORF">UFOPK3427_01437</name>
    <name evidence="3" type="ORF">UFOPK4112_00864</name>
</gene>
<dbReference type="AlphaFoldDB" id="A0A6J7AA65"/>
<dbReference type="EMBL" id="CAFABE010000046">
    <property type="protein sequence ID" value="CAB4829707.1"/>
    <property type="molecule type" value="Genomic_DNA"/>
</dbReference>
<name>A0A6J7AA65_9ZZZZ</name>
<reference evidence="1" key="1">
    <citation type="submission" date="2020-05" db="EMBL/GenBank/DDBJ databases">
        <authorList>
            <person name="Chiriac C."/>
            <person name="Salcher M."/>
            <person name="Ghai R."/>
            <person name="Kavagutti S V."/>
        </authorList>
    </citation>
    <scope>NUCLEOTIDE SEQUENCE</scope>
</reference>